<dbReference type="CDD" id="cd06127">
    <property type="entry name" value="DEDDh"/>
    <property type="match status" value="1"/>
</dbReference>
<dbReference type="GO" id="GO:0003676">
    <property type="term" value="F:nucleic acid binding"/>
    <property type="evidence" value="ECO:0007669"/>
    <property type="project" value="InterPro"/>
</dbReference>
<comment type="caution">
    <text evidence="9">The sequence shown here is derived from an EMBL/GenBank/DDBJ whole genome shotgun (WGS) entry which is preliminary data.</text>
</comment>
<evidence type="ECO:0000313" key="9">
    <source>
        <dbReference type="EMBL" id="GJN26417.1"/>
    </source>
</evidence>
<evidence type="ECO:0000256" key="7">
    <source>
        <dbReference type="ARBA" id="ARBA00025769"/>
    </source>
</evidence>
<proteinExistence type="inferred from homology"/>
<evidence type="ECO:0000256" key="5">
    <source>
        <dbReference type="ARBA" id="ARBA00022839"/>
    </source>
</evidence>
<dbReference type="SMART" id="SM00479">
    <property type="entry name" value="EXOIII"/>
    <property type="match status" value="1"/>
</dbReference>
<accession>A0AAV5EUC3</accession>
<keyword evidence="6" id="KW-0460">Magnesium</keyword>
<dbReference type="Pfam" id="PF00929">
    <property type="entry name" value="RNase_T"/>
    <property type="match status" value="1"/>
</dbReference>
<evidence type="ECO:0000256" key="2">
    <source>
        <dbReference type="ARBA" id="ARBA00022722"/>
    </source>
</evidence>
<dbReference type="PANTHER" id="PTHR13058">
    <property type="entry name" value="THREE PRIME REPAIR EXONUCLEASE 1, 2"/>
    <property type="match status" value="1"/>
</dbReference>
<keyword evidence="2" id="KW-0540">Nuclease</keyword>
<dbReference type="SUPFAM" id="SSF53098">
    <property type="entry name" value="Ribonuclease H-like"/>
    <property type="match status" value="1"/>
</dbReference>
<protein>
    <recommendedName>
        <fullName evidence="8">Exonuclease domain-containing protein</fullName>
    </recommendedName>
</protein>
<name>A0AAV5EUC3_ELECO</name>
<dbReference type="Proteomes" id="UP001054889">
    <property type="component" value="Unassembled WGS sequence"/>
</dbReference>
<dbReference type="InterPro" id="IPR036397">
    <property type="entry name" value="RNaseH_sf"/>
</dbReference>
<evidence type="ECO:0000259" key="8">
    <source>
        <dbReference type="SMART" id="SM00479"/>
    </source>
</evidence>
<evidence type="ECO:0000256" key="1">
    <source>
        <dbReference type="ARBA" id="ARBA00001946"/>
    </source>
</evidence>
<reference evidence="9" key="2">
    <citation type="submission" date="2021-12" db="EMBL/GenBank/DDBJ databases">
        <title>Resequencing data analysis of finger millet.</title>
        <authorList>
            <person name="Hatakeyama M."/>
            <person name="Aluri S."/>
            <person name="Balachadran M.T."/>
            <person name="Sivarajan S.R."/>
            <person name="Poveda L."/>
            <person name="Shimizu-Inatsugi R."/>
            <person name="Schlapbach R."/>
            <person name="Sreeman S.M."/>
            <person name="Shimizu K.K."/>
        </authorList>
    </citation>
    <scope>NUCLEOTIDE SEQUENCE</scope>
</reference>
<organism evidence="9 10">
    <name type="scientific">Eleusine coracana subsp. coracana</name>
    <dbReference type="NCBI Taxonomy" id="191504"/>
    <lineage>
        <taxon>Eukaryota</taxon>
        <taxon>Viridiplantae</taxon>
        <taxon>Streptophyta</taxon>
        <taxon>Embryophyta</taxon>
        <taxon>Tracheophyta</taxon>
        <taxon>Spermatophyta</taxon>
        <taxon>Magnoliopsida</taxon>
        <taxon>Liliopsida</taxon>
        <taxon>Poales</taxon>
        <taxon>Poaceae</taxon>
        <taxon>PACMAD clade</taxon>
        <taxon>Chloridoideae</taxon>
        <taxon>Cynodonteae</taxon>
        <taxon>Eleusininae</taxon>
        <taxon>Eleusine</taxon>
    </lineage>
</organism>
<dbReference type="GO" id="GO:0006308">
    <property type="term" value="P:DNA catabolic process"/>
    <property type="evidence" value="ECO:0007669"/>
    <property type="project" value="TreeGrafter"/>
</dbReference>
<evidence type="ECO:0000256" key="4">
    <source>
        <dbReference type="ARBA" id="ARBA00022801"/>
    </source>
</evidence>
<dbReference type="GO" id="GO:0046872">
    <property type="term" value="F:metal ion binding"/>
    <property type="evidence" value="ECO:0007669"/>
    <property type="project" value="UniProtKB-KW"/>
</dbReference>
<evidence type="ECO:0000256" key="3">
    <source>
        <dbReference type="ARBA" id="ARBA00022723"/>
    </source>
</evidence>
<feature type="domain" description="Exonuclease" evidence="8">
    <location>
        <begin position="146"/>
        <end position="295"/>
    </location>
</feature>
<evidence type="ECO:0000313" key="10">
    <source>
        <dbReference type="Proteomes" id="UP001054889"/>
    </source>
</evidence>
<dbReference type="InterPro" id="IPR012337">
    <property type="entry name" value="RNaseH-like_sf"/>
</dbReference>
<dbReference type="EMBL" id="BQKI01000079">
    <property type="protein sequence ID" value="GJN26417.1"/>
    <property type="molecule type" value="Genomic_DNA"/>
</dbReference>
<gene>
    <name evidence="9" type="primary">gb14345</name>
    <name evidence="9" type="ORF">PR202_gb14345</name>
</gene>
<dbReference type="PANTHER" id="PTHR13058:SF26">
    <property type="entry name" value="OS04G0623400 PROTEIN"/>
    <property type="match status" value="1"/>
</dbReference>
<dbReference type="InterPro" id="IPR013520">
    <property type="entry name" value="Ribonucl_H"/>
</dbReference>
<sequence>MIRFPLSPRQKCRGALNPRWPIQTKPLLISAAGHSDGGRDHGSGAALPRGASLHRMSLALHFTLLRNNIWSSPSVRLLKHHARFLSGKLFDPRSYEKRHFTTRVQTLETKFTGPPSWPKSDSGLYIFLEFNHCGLNKLLNLINLELFLSSISETTGFFHKDHRIIEIALRDLSGGKNCTFETLINPERTVPEHVSKFTHIGTDLVCRPDIPRFSDLLPVLLAYVRSRQVPGKPVLWVAHNAKHFDVPFLALEFRRCSAEIPADWIFVDSLPLARKLANSEEKYLVYLSFTIDFLLL</sequence>
<dbReference type="Gene3D" id="3.30.420.10">
    <property type="entry name" value="Ribonuclease H-like superfamily/Ribonuclease H"/>
    <property type="match status" value="1"/>
</dbReference>
<dbReference type="InterPro" id="IPR040393">
    <property type="entry name" value="TREX1/2"/>
</dbReference>
<keyword evidence="4" id="KW-0378">Hydrolase</keyword>
<keyword evidence="5" id="KW-0269">Exonuclease</keyword>
<keyword evidence="3" id="KW-0479">Metal-binding</keyword>
<comment type="similarity">
    <text evidence="7">Belongs to the exonuclease superfamily. TREX family.</text>
</comment>
<keyword evidence="10" id="KW-1185">Reference proteome</keyword>
<dbReference type="AlphaFoldDB" id="A0AAV5EUC3"/>
<reference evidence="9" key="1">
    <citation type="journal article" date="2018" name="DNA Res.">
        <title>Multiple hybrid de novo genome assembly of finger millet, an orphan allotetraploid crop.</title>
        <authorList>
            <person name="Hatakeyama M."/>
            <person name="Aluri S."/>
            <person name="Balachadran M.T."/>
            <person name="Sivarajan S.R."/>
            <person name="Patrignani A."/>
            <person name="Gruter S."/>
            <person name="Poveda L."/>
            <person name="Shimizu-Inatsugi R."/>
            <person name="Baeten J."/>
            <person name="Francoijs K.J."/>
            <person name="Nataraja K.N."/>
            <person name="Reddy Y.A.N."/>
            <person name="Phadnis S."/>
            <person name="Ravikumar R.L."/>
            <person name="Schlapbach R."/>
            <person name="Sreeman S.M."/>
            <person name="Shimizu K.K."/>
        </authorList>
    </citation>
    <scope>NUCLEOTIDE SEQUENCE</scope>
</reference>
<dbReference type="GO" id="GO:0008296">
    <property type="term" value="F:3'-5'-DNA exonuclease activity"/>
    <property type="evidence" value="ECO:0007669"/>
    <property type="project" value="TreeGrafter"/>
</dbReference>
<evidence type="ECO:0000256" key="6">
    <source>
        <dbReference type="ARBA" id="ARBA00022842"/>
    </source>
</evidence>
<comment type="cofactor">
    <cofactor evidence="1">
        <name>Mg(2+)</name>
        <dbReference type="ChEBI" id="CHEBI:18420"/>
    </cofactor>
</comment>
<dbReference type="GO" id="GO:0005737">
    <property type="term" value="C:cytoplasm"/>
    <property type="evidence" value="ECO:0007669"/>
    <property type="project" value="TreeGrafter"/>
</dbReference>